<reference evidence="3" key="1">
    <citation type="journal article" date="2023" name="Proc. Natl. Acad. Sci. U.S.A.">
        <title>Genomic and structural basis for evolution of tropane alkaloid biosynthesis.</title>
        <authorList>
            <person name="Wanga Y.-J."/>
            <person name="Taina T."/>
            <person name="Yua J.-Y."/>
            <person name="Lia J."/>
            <person name="Xua B."/>
            <person name="Chenc J."/>
            <person name="D'Auriad J.C."/>
            <person name="Huanga J.-P."/>
            <person name="Huanga S.-X."/>
        </authorList>
    </citation>
    <scope>NUCLEOTIDE SEQUENCE [LARGE SCALE GENOMIC DNA]</scope>
    <source>
        <strain evidence="3">cv. KIB-2019</strain>
    </source>
</reference>
<accession>A0A9Q1MNE2</accession>
<evidence type="ECO:0000313" key="2">
    <source>
        <dbReference type="EMBL" id="KAJ8564690.1"/>
    </source>
</evidence>
<evidence type="ECO:0000256" key="1">
    <source>
        <dbReference type="SAM" id="MobiDB-lite"/>
    </source>
</evidence>
<feature type="region of interest" description="Disordered" evidence="1">
    <location>
        <begin position="377"/>
        <end position="478"/>
    </location>
</feature>
<feature type="compositionally biased region" description="Low complexity" evidence="1">
    <location>
        <begin position="533"/>
        <end position="552"/>
    </location>
</feature>
<organism evidence="2 3">
    <name type="scientific">Anisodus acutangulus</name>
    <dbReference type="NCBI Taxonomy" id="402998"/>
    <lineage>
        <taxon>Eukaryota</taxon>
        <taxon>Viridiplantae</taxon>
        <taxon>Streptophyta</taxon>
        <taxon>Embryophyta</taxon>
        <taxon>Tracheophyta</taxon>
        <taxon>Spermatophyta</taxon>
        <taxon>Magnoliopsida</taxon>
        <taxon>eudicotyledons</taxon>
        <taxon>Gunneridae</taxon>
        <taxon>Pentapetalae</taxon>
        <taxon>asterids</taxon>
        <taxon>lamiids</taxon>
        <taxon>Solanales</taxon>
        <taxon>Solanaceae</taxon>
        <taxon>Solanoideae</taxon>
        <taxon>Hyoscyameae</taxon>
        <taxon>Anisodus</taxon>
    </lineage>
</organism>
<feature type="region of interest" description="Disordered" evidence="1">
    <location>
        <begin position="1"/>
        <end position="48"/>
    </location>
</feature>
<sequence>MPEKETNTGVNGDDGKNIEDPSNGKQVVANPSHEKQNPSSDQNPNDGVIKILQSEKVISNVNDIHKSQTQIGKKQKNNNVDGQKQLTLHGVKNGDSIAATGNPKSGATDNPSPNILGNGNKFAALGEGSSAQENDVEDVAVVVHVELDVIKEVGNEKAILDDGQQVHGTIEERQMVEVAVPMEANISEKPLNPNAKVYTPGKKKFSPGKTKQWVEGAFAKPTDVVVPTNMSCQDIPSNSLDTNTCTDGVERRLWSEQVEKAVENGEIADDKVDEQEQLSDLITSSQEVHAMFDKVVEEEDDTNTSHAIVEAAKGVRIENCAEERIEDHVNTNSVVPHDGVNMQKQGPNSKAMQTCSKEVNKSLAKVQEEIIQRAEDTCDSTPCVDAQKQEKPPDVTIPSVGNRSSVKKQTKGTKQTQSNGKTNNKKTQQDIKKCKASDKAEARNDLDEESTTQNFLNAAREGHLSPKQIEKGLGKTRKKASKYIVPHVSWVQTCSKEEEIIQRAEDTCDLTPCVDAQKQEKPPDVTIPSVGNQSSAKKQTKGTKQTQSNGKTNNKKTQQDIKKCKANGKDNMQK</sequence>
<keyword evidence="3" id="KW-1185">Reference proteome</keyword>
<feature type="compositionally biased region" description="Polar residues" evidence="1">
    <location>
        <begin position="61"/>
        <end position="86"/>
    </location>
</feature>
<feature type="compositionally biased region" description="Basic and acidic residues" evidence="1">
    <location>
        <begin position="427"/>
        <end position="445"/>
    </location>
</feature>
<feature type="compositionally biased region" description="Basic and acidic residues" evidence="1">
    <location>
        <begin position="557"/>
        <end position="574"/>
    </location>
</feature>
<proteinExistence type="predicted"/>
<feature type="compositionally biased region" description="Basic and acidic residues" evidence="1">
    <location>
        <begin position="460"/>
        <end position="473"/>
    </location>
</feature>
<dbReference type="Proteomes" id="UP001152561">
    <property type="component" value="Unassembled WGS sequence"/>
</dbReference>
<evidence type="ECO:0000313" key="3">
    <source>
        <dbReference type="Proteomes" id="UP001152561"/>
    </source>
</evidence>
<comment type="caution">
    <text evidence="2">The sequence shown here is derived from an EMBL/GenBank/DDBJ whole genome shotgun (WGS) entry which is preliminary data.</text>
</comment>
<feature type="compositionally biased region" description="Polar residues" evidence="1">
    <location>
        <begin position="102"/>
        <end position="116"/>
    </location>
</feature>
<feature type="region of interest" description="Disordered" evidence="1">
    <location>
        <begin position="61"/>
        <end position="116"/>
    </location>
</feature>
<dbReference type="OrthoDB" id="1307834at2759"/>
<dbReference type="AlphaFoldDB" id="A0A9Q1MNE2"/>
<gene>
    <name evidence="2" type="ORF">K7X08_001150</name>
</gene>
<protein>
    <submittedName>
        <fullName evidence="2">Uncharacterized protein</fullName>
    </submittedName>
</protein>
<dbReference type="EMBL" id="JAJAGQ010000004">
    <property type="protein sequence ID" value="KAJ8564690.1"/>
    <property type="molecule type" value="Genomic_DNA"/>
</dbReference>
<name>A0A9Q1MNE2_9SOLA</name>
<feature type="region of interest" description="Disordered" evidence="1">
    <location>
        <begin position="517"/>
        <end position="574"/>
    </location>
</feature>
<feature type="compositionally biased region" description="Low complexity" evidence="1">
    <location>
        <begin position="412"/>
        <end position="422"/>
    </location>
</feature>